<accession>G5ADU5</accession>
<dbReference type="InParanoid" id="G5ADU5"/>
<evidence type="ECO:0000256" key="1">
    <source>
        <dbReference type="SAM" id="Coils"/>
    </source>
</evidence>
<evidence type="ECO:0000313" key="3">
    <source>
        <dbReference type="EMBL" id="EGZ06347.1"/>
    </source>
</evidence>
<feature type="coiled-coil region" evidence="1">
    <location>
        <begin position="324"/>
        <end position="351"/>
    </location>
</feature>
<dbReference type="Proteomes" id="UP000002640">
    <property type="component" value="Unassembled WGS sequence"/>
</dbReference>
<organism evidence="3 4">
    <name type="scientific">Phytophthora sojae (strain P6497)</name>
    <name type="common">Soybean stem and root rot agent</name>
    <name type="synonym">Phytophthora megasperma f. sp. glycines</name>
    <dbReference type="NCBI Taxonomy" id="1094619"/>
    <lineage>
        <taxon>Eukaryota</taxon>
        <taxon>Sar</taxon>
        <taxon>Stramenopiles</taxon>
        <taxon>Oomycota</taxon>
        <taxon>Peronosporomycetes</taxon>
        <taxon>Peronosporales</taxon>
        <taxon>Peronosporaceae</taxon>
        <taxon>Phytophthora</taxon>
    </lineage>
</organism>
<proteinExistence type="predicted"/>
<dbReference type="GeneID" id="20661658"/>
<feature type="compositionally biased region" description="Basic and acidic residues" evidence="2">
    <location>
        <begin position="275"/>
        <end position="286"/>
    </location>
</feature>
<feature type="region of interest" description="Disordered" evidence="2">
    <location>
        <begin position="274"/>
        <end position="306"/>
    </location>
</feature>
<keyword evidence="1" id="KW-0175">Coiled coil</keyword>
<dbReference type="EMBL" id="JH159164">
    <property type="protein sequence ID" value="EGZ06347.1"/>
    <property type="molecule type" value="Genomic_DNA"/>
</dbReference>
<dbReference type="KEGG" id="psoj:PHYSODRAFT_531791"/>
<feature type="region of interest" description="Disordered" evidence="2">
    <location>
        <begin position="109"/>
        <end position="151"/>
    </location>
</feature>
<protein>
    <submittedName>
        <fullName evidence="3">Uncharacterized protein</fullName>
    </submittedName>
</protein>
<dbReference type="RefSeq" id="XP_009538244.1">
    <property type="nucleotide sequence ID" value="XM_009539949.1"/>
</dbReference>
<dbReference type="OMA" id="MEAKVEY"/>
<name>G5ADU5_PHYSP</name>
<gene>
    <name evidence="3" type="ORF">PHYSODRAFT_531791</name>
</gene>
<keyword evidence="4" id="KW-1185">Reference proteome</keyword>
<feature type="region of interest" description="Disordered" evidence="2">
    <location>
        <begin position="1"/>
        <end position="90"/>
    </location>
</feature>
<sequence length="387" mass="43961">MEQQQDAAPSSSASPPRTPRKRRLSADASSDKKRRVSSSPSPPRDATLRIVTQTLRDENRQLQQEREALEQDKRALGERLARSQRSLRDLEEDVARVYRQKQQELEAQRRAFEQKLQARPTPAETQASKETSSAALHSQQTTQEMDREIEKLKPRKGELKILYAKFSSAMDSVSEKTMRLEELARNKELEQELQKLRSSARGIESQNKKLENQVAELQQQVADLSAVQRRDKSVNEELLKVQKQCAELRELESQQKELASKMQSELAALKAQNEALKEQQVKREHQSVGQPSIEGDKSSRDSSSSYAVQVAEKEALQMFVQRYSSATEAECNKLLEKVSELQSAKTLIQEQTKETCTVLRMCTQVDSCDESIRASLLDVMATLESLT</sequence>
<evidence type="ECO:0000313" key="4">
    <source>
        <dbReference type="Proteomes" id="UP000002640"/>
    </source>
</evidence>
<feature type="compositionally biased region" description="Polar residues" evidence="2">
    <location>
        <begin position="123"/>
        <end position="143"/>
    </location>
</feature>
<feature type="compositionally biased region" description="Basic and acidic residues" evidence="2">
    <location>
        <begin position="55"/>
        <end position="90"/>
    </location>
</feature>
<dbReference type="AlphaFoldDB" id="G5ADU5"/>
<evidence type="ECO:0000256" key="2">
    <source>
        <dbReference type="SAM" id="MobiDB-lite"/>
    </source>
</evidence>
<reference evidence="3 4" key="1">
    <citation type="journal article" date="2006" name="Science">
        <title>Phytophthora genome sequences uncover evolutionary origins and mechanisms of pathogenesis.</title>
        <authorList>
            <person name="Tyler B.M."/>
            <person name="Tripathy S."/>
            <person name="Zhang X."/>
            <person name="Dehal P."/>
            <person name="Jiang R.H."/>
            <person name="Aerts A."/>
            <person name="Arredondo F.D."/>
            <person name="Baxter L."/>
            <person name="Bensasson D."/>
            <person name="Beynon J.L."/>
            <person name="Chapman J."/>
            <person name="Damasceno C.M."/>
            <person name="Dorrance A.E."/>
            <person name="Dou D."/>
            <person name="Dickerman A.W."/>
            <person name="Dubchak I.L."/>
            <person name="Garbelotto M."/>
            <person name="Gijzen M."/>
            <person name="Gordon S.G."/>
            <person name="Govers F."/>
            <person name="Grunwald N.J."/>
            <person name="Huang W."/>
            <person name="Ivors K.L."/>
            <person name="Jones R.W."/>
            <person name="Kamoun S."/>
            <person name="Krampis K."/>
            <person name="Lamour K.H."/>
            <person name="Lee M.K."/>
            <person name="McDonald W.H."/>
            <person name="Medina M."/>
            <person name="Meijer H.J."/>
            <person name="Nordberg E.K."/>
            <person name="Maclean D.J."/>
            <person name="Ospina-Giraldo M.D."/>
            <person name="Morris P.F."/>
            <person name="Phuntumart V."/>
            <person name="Putnam N.H."/>
            <person name="Rash S."/>
            <person name="Rose J.K."/>
            <person name="Sakihama Y."/>
            <person name="Salamov A.A."/>
            <person name="Savidor A."/>
            <person name="Scheuring C.F."/>
            <person name="Smith B.M."/>
            <person name="Sobral B.W."/>
            <person name="Terry A."/>
            <person name="Torto-Alalibo T.A."/>
            <person name="Win J."/>
            <person name="Xu Z."/>
            <person name="Zhang H."/>
            <person name="Grigoriev I.V."/>
            <person name="Rokhsar D.S."/>
            <person name="Boore J.L."/>
        </authorList>
    </citation>
    <scope>NUCLEOTIDE SEQUENCE [LARGE SCALE GENOMIC DNA]</scope>
    <source>
        <strain evidence="3 4">P6497</strain>
    </source>
</reference>
<dbReference type="SMR" id="G5ADU5"/>